<evidence type="ECO:0000256" key="4">
    <source>
        <dbReference type="SAM" id="Phobius"/>
    </source>
</evidence>
<feature type="domain" description="Histidine kinase" evidence="5">
    <location>
        <begin position="576"/>
        <end position="661"/>
    </location>
</feature>
<organism evidence="6 7">
    <name type="scientific">Chitinophaga horti</name>
    <dbReference type="NCBI Taxonomy" id="2920382"/>
    <lineage>
        <taxon>Bacteria</taxon>
        <taxon>Pseudomonadati</taxon>
        <taxon>Bacteroidota</taxon>
        <taxon>Chitinophagia</taxon>
        <taxon>Chitinophagales</taxon>
        <taxon>Chitinophagaceae</taxon>
        <taxon>Chitinophaga</taxon>
    </lineage>
</organism>
<dbReference type="InterPro" id="IPR011990">
    <property type="entry name" value="TPR-like_helical_dom_sf"/>
</dbReference>
<dbReference type="SUPFAM" id="SSF55874">
    <property type="entry name" value="ATPase domain of HSP90 chaperone/DNA topoisomerase II/histidine kinase"/>
    <property type="match status" value="1"/>
</dbReference>
<dbReference type="CDD" id="cd16917">
    <property type="entry name" value="HATPase_UhpB-NarQ-NarX-like"/>
    <property type="match status" value="1"/>
</dbReference>
<keyword evidence="1" id="KW-0808">Transferase</keyword>
<keyword evidence="2 6" id="KW-0418">Kinase</keyword>
<dbReference type="InterPro" id="IPR019734">
    <property type="entry name" value="TPR_rpt"/>
</dbReference>
<evidence type="ECO:0000256" key="2">
    <source>
        <dbReference type="ARBA" id="ARBA00022777"/>
    </source>
</evidence>
<protein>
    <submittedName>
        <fullName evidence="6">Histidine kinase</fullName>
    </submittedName>
</protein>
<evidence type="ECO:0000259" key="5">
    <source>
        <dbReference type="PROSITE" id="PS50109"/>
    </source>
</evidence>
<dbReference type="InterPro" id="IPR005467">
    <property type="entry name" value="His_kinase_dom"/>
</dbReference>
<gene>
    <name evidence="6" type="ORF">MKQ68_11450</name>
</gene>
<name>A0ABY6JBF1_9BACT</name>
<dbReference type="Gene3D" id="1.20.5.1930">
    <property type="match status" value="1"/>
</dbReference>
<proteinExistence type="predicted"/>
<dbReference type="SMART" id="SM00387">
    <property type="entry name" value="HATPase_c"/>
    <property type="match status" value="1"/>
</dbReference>
<dbReference type="InterPro" id="IPR011712">
    <property type="entry name" value="Sig_transdc_His_kin_sub3_dim/P"/>
</dbReference>
<dbReference type="Proteomes" id="UP001162741">
    <property type="component" value="Chromosome"/>
</dbReference>
<dbReference type="Pfam" id="PF07730">
    <property type="entry name" value="HisKA_3"/>
    <property type="match status" value="1"/>
</dbReference>
<dbReference type="PANTHER" id="PTHR24421">
    <property type="entry name" value="NITRATE/NITRITE SENSOR PROTEIN NARX-RELATED"/>
    <property type="match status" value="1"/>
</dbReference>
<dbReference type="RefSeq" id="WP_264283409.1">
    <property type="nucleotide sequence ID" value="NZ_CP107006.1"/>
</dbReference>
<keyword evidence="7" id="KW-1185">Reference proteome</keyword>
<dbReference type="InterPro" id="IPR050482">
    <property type="entry name" value="Sensor_HK_TwoCompSys"/>
</dbReference>
<dbReference type="PANTHER" id="PTHR24421:SF59">
    <property type="entry name" value="OXYGEN SENSOR HISTIDINE KINASE NREB"/>
    <property type="match status" value="1"/>
</dbReference>
<dbReference type="InterPro" id="IPR003594">
    <property type="entry name" value="HATPase_dom"/>
</dbReference>
<keyword evidence="4" id="KW-0812">Transmembrane</keyword>
<accession>A0ABY6JBF1</accession>
<feature type="transmembrane region" description="Helical" evidence="4">
    <location>
        <begin position="409"/>
        <end position="431"/>
    </location>
</feature>
<evidence type="ECO:0000313" key="6">
    <source>
        <dbReference type="EMBL" id="UYQ95717.1"/>
    </source>
</evidence>
<keyword evidence="4" id="KW-1133">Transmembrane helix</keyword>
<dbReference type="Gene3D" id="3.30.565.10">
    <property type="entry name" value="Histidine kinase-like ATPase, C-terminal domain"/>
    <property type="match status" value="1"/>
</dbReference>
<evidence type="ECO:0000313" key="7">
    <source>
        <dbReference type="Proteomes" id="UP001162741"/>
    </source>
</evidence>
<evidence type="ECO:0000256" key="1">
    <source>
        <dbReference type="ARBA" id="ARBA00022679"/>
    </source>
</evidence>
<keyword evidence="3" id="KW-0902">Two-component regulatory system</keyword>
<dbReference type="SMART" id="SM00028">
    <property type="entry name" value="TPR"/>
    <property type="match status" value="3"/>
</dbReference>
<dbReference type="GO" id="GO:0016301">
    <property type="term" value="F:kinase activity"/>
    <property type="evidence" value="ECO:0007669"/>
    <property type="project" value="UniProtKB-KW"/>
</dbReference>
<dbReference type="InterPro" id="IPR036890">
    <property type="entry name" value="HATPase_C_sf"/>
</dbReference>
<dbReference type="PROSITE" id="PS50109">
    <property type="entry name" value="HIS_KIN"/>
    <property type="match status" value="1"/>
</dbReference>
<dbReference type="Gene3D" id="1.25.40.10">
    <property type="entry name" value="Tetratricopeptide repeat domain"/>
    <property type="match status" value="2"/>
</dbReference>
<dbReference type="SUPFAM" id="SSF48452">
    <property type="entry name" value="TPR-like"/>
    <property type="match status" value="1"/>
</dbReference>
<dbReference type="Pfam" id="PF02518">
    <property type="entry name" value="HATPase_c"/>
    <property type="match status" value="1"/>
</dbReference>
<reference evidence="6" key="1">
    <citation type="submission" date="2022-10" db="EMBL/GenBank/DDBJ databases">
        <title>Chitinophaga sp. nov., isolated from soil.</title>
        <authorList>
            <person name="Jeon C.O."/>
        </authorList>
    </citation>
    <scope>NUCLEOTIDE SEQUENCE</scope>
    <source>
        <strain evidence="6">R8</strain>
    </source>
</reference>
<evidence type="ECO:0000256" key="3">
    <source>
        <dbReference type="ARBA" id="ARBA00023012"/>
    </source>
</evidence>
<dbReference type="SUPFAM" id="SSF81901">
    <property type="entry name" value="HCP-like"/>
    <property type="match status" value="1"/>
</dbReference>
<sequence length="661" mass="75106">MNPIRYSFFGTALTCLLLLLCIHTSMGQTKLLDSLQAAIDRYPQKDTVKVGLILKYVKAAVNENTTRLEPYLLEMIAISKAKNYRKGVRAGYGTAHLFYTDRGDLAKGMAYADSSFLLMEGDTSKENMIQKAYLHHNVASDYNKMRDYEMALYHYSEAAELLGKYQPQYIYRPYSGITEVYDHMNMREKVQEYEQKTIEAAERTGDSSAIAQRYLNRISRLINAKKLDKAEQYLKEVEPTVLKLDESLLLYQYYQNMGSVLYERKNFSKAYQYFQAAYEKALANDDMYLQVMVLYQLAESAIAGGKMPEAKQYLDTLLKKSVASDMKFGEQSAYKGLAAWHEKNGDHQTANEWLHKQLVLNDSIASQDVRDKLAMTEVRFKVRGKDNEIKMLQDEREIQRLSIRQKNTLNYILIGGAAALLIILLLGYRVYRNRQKLQQQRISELETEKQLTATEAVLKGEEQERTRLAKDLHDGLGGMLSGIKYSFQHMKGNLVMTPENLQAFERSMDMLDSSIKEMRRVAHNMMPEALVNYGLGAALNDFCNDISQSGAIQVSHQFIGLDKEKISDTTAITVFRIVQELLNNVLKHASAKTVMLQVAKNDNTLSVTVEDDGKGFDTATLDRSGGIGWSNIRNRVEFLRGTVDIQSVPNSGTSVLIEIPL</sequence>
<keyword evidence="4" id="KW-0472">Membrane</keyword>
<dbReference type="EMBL" id="CP107006">
    <property type="protein sequence ID" value="UYQ95717.1"/>
    <property type="molecule type" value="Genomic_DNA"/>
</dbReference>